<feature type="transmembrane region" description="Helical" evidence="2">
    <location>
        <begin position="43"/>
        <end position="60"/>
    </location>
</feature>
<name>A0A0P0P041_9CAUL</name>
<keyword evidence="2" id="KW-1133">Transmembrane helix</keyword>
<organism evidence="3 4">
    <name type="scientific">Caulobacter henricii</name>
    <dbReference type="NCBI Taxonomy" id="69395"/>
    <lineage>
        <taxon>Bacteria</taxon>
        <taxon>Pseudomonadati</taxon>
        <taxon>Pseudomonadota</taxon>
        <taxon>Alphaproteobacteria</taxon>
        <taxon>Caulobacterales</taxon>
        <taxon>Caulobacteraceae</taxon>
        <taxon>Caulobacter</taxon>
    </lineage>
</organism>
<dbReference type="OrthoDB" id="7189763at2"/>
<evidence type="ECO:0000256" key="1">
    <source>
        <dbReference type="SAM" id="MobiDB-lite"/>
    </source>
</evidence>
<dbReference type="EMBL" id="CP013002">
    <property type="protein sequence ID" value="ALL13763.1"/>
    <property type="molecule type" value="Genomic_DNA"/>
</dbReference>
<dbReference type="Proteomes" id="UP000056905">
    <property type="component" value="Chromosome"/>
</dbReference>
<dbReference type="RefSeq" id="WP_062147102.1">
    <property type="nucleotide sequence ID" value="NZ_CP013002.1"/>
</dbReference>
<gene>
    <name evidence="3" type="ORF">AQ619_10665</name>
</gene>
<dbReference type="AlphaFoldDB" id="A0A0P0P041"/>
<keyword evidence="4" id="KW-1185">Reference proteome</keyword>
<evidence type="ECO:0000313" key="3">
    <source>
        <dbReference type="EMBL" id="ALL13763.1"/>
    </source>
</evidence>
<keyword evidence="2" id="KW-0472">Membrane</keyword>
<feature type="transmembrane region" description="Helical" evidence="2">
    <location>
        <begin position="7"/>
        <end position="31"/>
    </location>
</feature>
<dbReference type="KEGG" id="chq:AQ619_10665"/>
<feature type="region of interest" description="Disordered" evidence="1">
    <location>
        <begin position="136"/>
        <end position="170"/>
    </location>
</feature>
<evidence type="ECO:0000256" key="2">
    <source>
        <dbReference type="SAM" id="Phobius"/>
    </source>
</evidence>
<keyword evidence="2" id="KW-0812">Transmembrane</keyword>
<proteinExistence type="predicted"/>
<dbReference type="NCBIfam" id="NF037970">
    <property type="entry name" value="vanZ_1"/>
    <property type="match status" value="1"/>
</dbReference>
<evidence type="ECO:0000313" key="4">
    <source>
        <dbReference type="Proteomes" id="UP000056905"/>
    </source>
</evidence>
<sequence length="170" mass="17606">MLTPNHVVIAARAVLALGAATATILMLGPFQGLEAVLGLTDKSAHALAFGALTAVSFAAFPRLRRSDLAQAALILGGAAEIAQMFGGRTASLADWAADAVGIGTVYGASLIESARKMARDHGHLPLSTIIALDRRKAGGPKHQPIAPGAEAMPDRFAERASRHFPRRPAA</sequence>
<reference evidence="3 4" key="1">
    <citation type="submission" date="2015-10" db="EMBL/GenBank/DDBJ databases">
        <title>Conservation of the essential genome among Caulobacter and Brevundimonas species.</title>
        <authorList>
            <person name="Scott D."/>
            <person name="Ely B."/>
        </authorList>
    </citation>
    <scope>NUCLEOTIDE SEQUENCE [LARGE SCALE GENOMIC DNA]</scope>
    <source>
        <strain evidence="3 4">CB4</strain>
    </source>
</reference>
<protein>
    <submittedName>
        <fullName evidence="3">Antibiotic resistance protein VanZ</fullName>
    </submittedName>
</protein>
<feature type="compositionally biased region" description="Basic and acidic residues" evidence="1">
    <location>
        <begin position="152"/>
        <end position="161"/>
    </location>
</feature>
<accession>A0A0P0P041</accession>